<protein>
    <submittedName>
        <fullName evidence="2">Uncharacterized protein</fullName>
    </submittedName>
</protein>
<keyword evidence="1" id="KW-0175">Coiled coil</keyword>
<dbReference type="EMBL" id="JAHCVI010000001">
    <property type="protein sequence ID" value="KAG7293982.1"/>
    <property type="molecule type" value="Genomic_DNA"/>
</dbReference>
<evidence type="ECO:0000313" key="3">
    <source>
        <dbReference type="Proteomes" id="UP001197093"/>
    </source>
</evidence>
<comment type="caution">
    <text evidence="2">The sequence shown here is derived from an EMBL/GenBank/DDBJ whole genome shotgun (WGS) entry which is preliminary data.</text>
</comment>
<proteinExistence type="predicted"/>
<feature type="coiled-coil region" evidence="1">
    <location>
        <begin position="32"/>
        <end position="59"/>
    </location>
</feature>
<gene>
    <name evidence="2" type="ORF">NEMBOFW57_004043</name>
</gene>
<reference evidence="2" key="1">
    <citation type="submission" date="2023-02" db="EMBL/GenBank/DDBJ databases">
        <authorList>
            <person name="Palmer J.M."/>
        </authorList>
    </citation>
    <scope>NUCLEOTIDE SEQUENCE</scope>
    <source>
        <strain evidence="2">FW57</strain>
    </source>
</reference>
<dbReference type="AlphaFoldDB" id="A0AAD4F6E3"/>
<evidence type="ECO:0000313" key="2">
    <source>
        <dbReference type="EMBL" id="KAG7293982.1"/>
    </source>
</evidence>
<accession>A0AAD4F6E3</accession>
<sequence>MATRPKPPTNPDTAAELAAYVSQYPEDWMFYLRNMDRYAAALEEEIATLRAAARAYDSAISSLYVEVSNREAIIRY</sequence>
<dbReference type="Proteomes" id="UP001197093">
    <property type="component" value="Unassembled WGS sequence"/>
</dbReference>
<organism evidence="2 3">
    <name type="scientific">Staphylotrichum longicolle</name>
    <dbReference type="NCBI Taxonomy" id="669026"/>
    <lineage>
        <taxon>Eukaryota</taxon>
        <taxon>Fungi</taxon>
        <taxon>Dikarya</taxon>
        <taxon>Ascomycota</taxon>
        <taxon>Pezizomycotina</taxon>
        <taxon>Sordariomycetes</taxon>
        <taxon>Sordariomycetidae</taxon>
        <taxon>Sordariales</taxon>
        <taxon>Chaetomiaceae</taxon>
        <taxon>Staphylotrichum</taxon>
    </lineage>
</organism>
<keyword evidence="3" id="KW-1185">Reference proteome</keyword>
<name>A0AAD4F6E3_9PEZI</name>
<evidence type="ECO:0000256" key="1">
    <source>
        <dbReference type="SAM" id="Coils"/>
    </source>
</evidence>